<reference evidence="1" key="1">
    <citation type="submission" date="2019-10" db="EMBL/GenBank/DDBJ databases">
        <authorList>
            <consortium name="DOE Joint Genome Institute"/>
            <person name="Kuo A."/>
            <person name="Miyauchi S."/>
            <person name="Kiss E."/>
            <person name="Drula E."/>
            <person name="Kohler A."/>
            <person name="Sanchez-Garcia M."/>
            <person name="Andreopoulos B."/>
            <person name="Barry K.W."/>
            <person name="Bonito G."/>
            <person name="Buee M."/>
            <person name="Carver A."/>
            <person name="Chen C."/>
            <person name="Cichocki N."/>
            <person name="Clum A."/>
            <person name="Culley D."/>
            <person name="Crous P.W."/>
            <person name="Fauchery L."/>
            <person name="Girlanda M."/>
            <person name="Hayes R."/>
            <person name="Keri Z."/>
            <person name="Labutti K."/>
            <person name="Lipzen A."/>
            <person name="Lombard V."/>
            <person name="Magnuson J."/>
            <person name="Maillard F."/>
            <person name="Morin E."/>
            <person name="Murat C."/>
            <person name="Nolan M."/>
            <person name="Ohm R."/>
            <person name="Pangilinan J."/>
            <person name="Pereira M."/>
            <person name="Perotto S."/>
            <person name="Peter M."/>
            <person name="Riley R."/>
            <person name="Sitrit Y."/>
            <person name="Stielow B."/>
            <person name="Szollosi G."/>
            <person name="Zifcakova L."/>
            <person name="Stursova M."/>
            <person name="Spatafora J.W."/>
            <person name="Tedersoo L."/>
            <person name="Vaario L.-M."/>
            <person name="Yamada A."/>
            <person name="Yan M."/>
            <person name="Wang P."/>
            <person name="Xu J."/>
            <person name="Bruns T."/>
            <person name="Baldrian P."/>
            <person name="Vilgalys R."/>
            <person name="Henrissat B."/>
            <person name="Grigoriev I.V."/>
            <person name="Hibbett D."/>
            <person name="Nagy L.G."/>
            <person name="Martin F.M."/>
        </authorList>
    </citation>
    <scope>NUCLEOTIDE SEQUENCE</scope>
    <source>
        <strain evidence="1">P2</strain>
    </source>
</reference>
<sequence>MTSGRLSTYLRPSYWALEPEPSTYAPSSKWSNKDMDPVPPRHRTWSTWNYVAYWISDAANVPVYELASSMLAIGLSWRQALPAIALGHLIIAFVVVLNGTIGARLHIAFPVLNRSSFGFWFSYFSVVSRVVLSMFWYGIQTFTGSQCVEQMLKAIWPSLRTRVPNHLPESANITTLGLMCYFIYWVIQFPFMLVSPQKIRWLFLAKAIIVPPSWLALLIWSFVKVPSSKGLFKLHATTTGSDFSWAYLSSLNAALGFYATLSVNIPDFTRYAKNERSQYVQLAIIPVAFTFFGFVGIAVTSAGIIIYDGKVLWNPLNLIDQWTNRPAAFFMSFSFALATLGTNISANSLSAANDMTVLLPRYINIRRGQIICAFLGGWALCPWEILASVQGFLTFMSGYTVFLGPFAGIMIADYYIVHRCRIDVPAMYDPHGRYRYTAGVNWRAALAMIIAVPPLLPGLINSINPKIHIGGASHLFDIAWLFGFFVASGVYTAASLLFPAQETFLADDEVKDLDEKQLEEVEDEKEKMSSVA</sequence>
<reference evidence="1" key="2">
    <citation type="journal article" date="2020" name="Nat. Commun.">
        <title>Large-scale genome sequencing of mycorrhizal fungi provides insights into the early evolution of symbiotic traits.</title>
        <authorList>
            <person name="Miyauchi S."/>
            <person name="Kiss E."/>
            <person name="Kuo A."/>
            <person name="Drula E."/>
            <person name="Kohler A."/>
            <person name="Sanchez-Garcia M."/>
            <person name="Morin E."/>
            <person name="Andreopoulos B."/>
            <person name="Barry K.W."/>
            <person name="Bonito G."/>
            <person name="Buee M."/>
            <person name="Carver A."/>
            <person name="Chen C."/>
            <person name="Cichocki N."/>
            <person name="Clum A."/>
            <person name="Culley D."/>
            <person name="Crous P.W."/>
            <person name="Fauchery L."/>
            <person name="Girlanda M."/>
            <person name="Hayes R.D."/>
            <person name="Keri Z."/>
            <person name="LaButti K."/>
            <person name="Lipzen A."/>
            <person name="Lombard V."/>
            <person name="Magnuson J."/>
            <person name="Maillard F."/>
            <person name="Murat C."/>
            <person name="Nolan M."/>
            <person name="Ohm R.A."/>
            <person name="Pangilinan J."/>
            <person name="Pereira M.F."/>
            <person name="Perotto S."/>
            <person name="Peter M."/>
            <person name="Pfister S."/>
            <person name="Riley R."/>
            <person name="Sitrit Y."/>
            <person name="Stielow J.B."/>
            <person name="Szollosi G."/>
            <person name="Zifcakova L."/>
            <person name="Stursova M."/>
            <person name="Spatafora J.W."/>
            <person name="Tedersoo L."/>
            <person name="Vaario L.M."/>
            <person name="Yamada A."/>
            <person name="Yan M."/>
            <person name="Wang P."/>
            <person name="Xu J."/>
            <person name="Bruns T."/>
            <person name="Baldrian P."/>
            <person name="Vilgalys R."/>
            <person name="Dunand C."/>
            <person name="Henrissat B."/>
            <person name="Grigoriev I.V."/>
            <person name="Hibbett D."/>
            <person name="Nagy L.G."/>
            <person name="Martin F.M."/>
        </authorList>
    </citation>
    <scope>NUCLEOTIDE SEQUENCE</scope>
    <source>
        <strain evidence="1">P2</strain>
    </source>
</reference>
<evidence type="ECO:0000313" key="1">
    <source>
        <dbReference type="EMBL" id="KAF9647901.1"/>
    </source>
</evidence>
<protein>
    <submittedName>
        <fullName evidence="1">NCS1 nucleoside transporter family</fullName>
    </submittedName>
</protein>
<evidence type="ECO:0000313" key="2">
    <source>
        <dbReference type="Proteomes" id="UP000886501"/>
    </source>
</evidence>
<dbReference type="EMBL" id="MU118024">
    <property type="protein sequence ID" value="KAF9647901.1"/>
    <property type="molecule type" value="Genomic_DNA"/>
</dbReference>
<keyword evidence="2" id="KW-1185">Reference proteome</keyword>
<proteinExistence type="predicted"/>
<organism evidence="1 2">
    <name type="scientific">Thelephora ganbajun</name>
    <name type="common">Ganba fungus</name>
    <dbReference type="NCBI Taxonomy" id="370292"/>
    <lineage>
        <taxon>Eukaryota</taxon>
        <taxon>Fungi</taxon>
        <taxon>Dikarya</taxon>
        <taxon>Basidiomycota</taxon>
        <taxon>Agaricomycotina</taxon>
        <taxon>Agaricomycetes</taxon>
        <taxon>Thelephorales</taxon>
        <taxon>Thelephoraceae</taxon>
        <taxon>Thelephora</taxon>
    </lineage>
</organism>
<gene>
    <name evidence="1" type="ORF">BDM02DRAFT_3097433</name>
</gene>
<name>A0ACB6ZE50_THEGA</name>
<accession>A0ACB6ZE50</accession>
<dbReference type="Proteomes" id="UP000886501">
    <property type="component" value="Unassembled WGS sequence"/>
</dbReference>
<comment type="caution">
    <text evidence="1">The sequence shown here is derived from an EMBL/GenBank/DDBJ whole genome shotgun (WGS) entry which is preliminary data.</text>
</comment>